<keyword evidence="12 13" id="KW-1015">Disulfide bond</keyword>
<protein>
    <recommendedName>
        <fullName evidence="13">Probable dual-specificity RNA methyltransferase RlmN</fullName>
        <ecNumber evidence="13">2.1.1.192</ecNumber>
    </recommendedName>
    <alternativeName>
        <fullName evidence="13">23S rRNA (adenine(2503)-C(2))-methyltransferase</fullName>
    </alternativeName>
    <alternativeName>
        <fullName evidence="13">23S rRNA m2A2503 methyltransferase</fullName>
    </alternativeName>
    <alternativeName>
        <fullName evidence="13">Ribosomal RNA large subunit methyltransferase N</fullName>
    </alternativeName>
    <alternativeName>
        <fullName evidence="13">tRNA (adenine(37)-C(2))-methyltransferase</fullName>
    </alternativeName>
    <alternativeName>
        <fullName evidence="13">tRNA m2A37 methyltransferase</fullName>
    </alternativeName>
</protein>
<dbReference type="PROSITE" id="PS51918">
    <property type="entry name" value="RADICAL_SAM"/>
    <property type="match status" value="1"/>
</dbReference>
<dbReference type="GO" id="GO:0046872">
    <property type="term" value="F:metal ion binding"/>
    <property type="evidence" value="ECO:0007669"/>
    <property type="project" value="UniProtKB-KW"/>
</dbReference>
<comment type="cofactor">
    <cofactor evidence="13">
        <name>[4Fe-4S] cluster</name>
        <dbReference type="ChEBI" id="CHEBI:49883"/>
    </cofactor>
    <text evidence="13">Binds 1 [4Fe-4S] cluster. The cluster is coordinated with 3 cysteines and an exchangeable S-adenosyl-L-methionine.</text>
</comment>
<evidence type="ECO:0000256" key="8">
    <source>
        <dbReference type="ARBA" id="ARBA00022694"/>
    </source>
</evidence>
<keyword evidence="8 13" id="KW-0819">tRNA processing</keyword>
<evidence type="ECO:0000313" key="15">
    <source>
        <dbReference type="EMBL" id="CFX77349.1"/>
    </source>
</evidence>
<dbReference type="OrthoDB" id="9793973at2"/>
<evidence type="ECO:0000313" key="16">
    <source>
        <dbReference type="Proteomes" id="UP000045545"/>
    </source>
</evidence>
<comment type="catalytic activity">
    <reaction evidence="13">
        <text>adenosine(2503) in 23S rRNA + 2 reduced [2Fe-2S]-[ferredoxin] + 2 S-adenosyl-L-methionine = 2-methyladenosine(2503) in 23S rRNA + 5'-deoxyadenosine + L-methionine + 2 oxidized [2Fe-2S]-[ferredoxin] + S-adenosyl-L-homocysteine</text>
        <dbReference type="Rhea" id="RHEA:42916"/>
        <dbReference type="Rhea" id="RHEA-COMP:10000"/>
        <dbReference type="Rhea" id="RHEA-COMP:10001"/>
        <dbReference type="Rhea" id="RHEA-COMP:10152"/>
        <dbReference type="Rhea" id="RHEA-COMP:10282"/>
        <dbReference type="ChEBI" id="CHEBI:17319"/>
        <dbReference type="ChEBI" id="CHEBI:33737"/>
        <dbReference type="ChEBI" id="CHEBI:33738"/>
        <dbReference type="ChEBI" id="CHEBI:57844"/>
        <dbReference type="ChEBI" id="CHEBI:57856"/>
        <dbReference type="ChEBI" id="CHEBI:59789"/>
        <dbReference type="ChEBI" id="CHEBI:74411"/>
        <dbReference type="ChEBI" id="CHEBI:74497"/>
        <dbReference type="EC" id="2.1.1.192"/>
    </reaction>
</comment>
<evidence type="ECO:0000256" key="11">
    <source>
        <dbReference type="ARBA" id="ARBA00023014"/>
    </source>
</evidence>
<dbReference type="NCBIfam" id="TIGR00048">
    <property type="entry name" value="rRNA_mod_RlmN"/>
    <property type="match status" value="1"/>
</dbReference>
<gene>
    <name evidence="13" type="primary">rlmN</name>
    <name evidence="15" type="ORF">1845</name>
</gene>
<dbReference type="Gene3D" id="1.10.150.530">
    <property type="match status" value="1"/>
</dbReference>
<keyword evidence="11 13" id="KW-0411">Iron-sulfur</keyword>
<dbReference type="InterPro" id="IPR058240">
    <property type="entry name" value="rSAM_sf"/>
</dbReference>
<evidence type="ECO:0000256" key="3">
    <source>
        <dbReference type="ARBA" id="ARBA00022490"/>
    </source>
</evidence>
<evidence type="ECO:0000256" key="4">
    <source>
        <dbReference type="ARBA" id="ARBA00022552"/>
    </source>
</evidence>
<dbReference type="PIRSF" id="PIRSF006004">
    <property type="entry name" value="CHP00048"/>
    <property type="match status" value="1"/>
</dbReference>
<keyword evidence="3 13" id="KW-0963">Cytoplasm</keyword>
<keyword evidence="9 13" id="KW-0479">Metal-binding</keyword>
<dbReference type="InterPro" id="IPR040072">
    <property type="entry name" value="Methyltransferase_A"/>
</dbReference>
<evidence type="ECO:0000256" key="2">
    <source>
        <dbReference type="ARBA" id="ARBA00022485"/>
    </source>
</evidence>
<dbReference type="PANTHER" id="PTHR30544">
    <property type="entry name" value="23S RRNA METHYLTRANSFERASE"/>
    <property type="match status" value="1"/>
</dbReference>
<dbReference type="GO" id="GO:0070040">
    <property type="term" value="F:rRNA (adenine(2503)-C2-)-methyltransferase activity"/>
    <property type="evidence" value="ECO:0007669"/>
    <property type="project" value="UniProtKB-UniRule"/>
</dbReference>
<comment type="similarity">
    <text evidence="13">Belongs to the radical SAM superfamily. RlmN family.</text>
</comment>
<evidence type="ECO:0000256" key="5">
    <source>
        <dbReference type="ARBA" id="ARBA00022603"/>
    </source>
</evidence>
<keyword evidence="5 13" id="KW-0489">Methyltransferase</keyword>
<dbReference type="SFLD" id="SFLDF00275">
    <property type="entry name" value="adenosine_C2_methyltransferase"/>
    <property type="match status" value="1"/>
</dbReference>
<dbReference type="InterPro" id="IPR007197">
    <property type="entry name" value="rSAM"/>
</dbReference>
<keyword evidence="7 13" id="KW-0949">S-adenosyl-L-methionine</keyword>
<dbReference type="GO" id="GO:0070475">
    <property type="term" value="P:rRNA base methylation"/>
    <property type="evidence" value="ECO:0007669"/>
    <property type="project" value="UniProtKB-UniRule"/>
</dbReference>
<feature type="binding site" evidence="13">
    <location>
        <position position="126"/>
    </location>
    <ligand>
        <name>[4Fe-4S] cluster</name>
        <dbReference type="ChEBI" id="CHEBI:49883"/>
        <note>4Fe-4S-S-AdoMet</note>
    </ligand>
</feature>
<dbReference type="SUPFAM" id="SSF102114">
    <property type="entry name" value="Radical SAM enzymes"/>
    <property type="match status" value="1"/>
</dbReference>
<dbReference type="InterPro" id="IPR048641">
    <property type="entry name" value="RlmN_N"/>
</dbReference>
<comment type="catalytic activity">
    <reaction evidence="13">
        <text>adenosine(37) in tRNA + 2 reduced [2Fe-2S]-[ferredoxin] + 2 S-adenosyl-L-methionine = 2-methyladenosine(37) in tRNA + 5'-deoxyadenosine + L-methionine + 2 oxidized [2Fe-2S]-[ferredoxin] + S-adenosyl-L-homocysteine</text>
        <dbReference type="Rhea" id="RHEA:43332"/>
        <dbReference type="Rhea" id="RHEA-COMP:10000"/>
        <dbReference type="Rhea" id="RHEA-COMP:10001"/>
        <dbReference type="Rhea" id="RHEA-COMP:10162"/>
        <dbReference type="Rhea" id="RHEA-COMP:10485"/>
        <dbReference type="ChEBI" id="CHEBI:17319"/>
        <dbReference type="ChEBI" id="CHEBI:33737"/>
        <dbReference type="ChEBI" id="CHEBI:33738"/>
        <dbReference type="ChEBI" id="CHEBI:57844"/>
        <dbReference type="ChEBI" id="CHEBI:57856"/>
        <dbReference type="ChEBI" id="CHEBI:59789"/>
        <dbReference type="ChEBI" id="CHEBI:74411"/>
        <dbReference type="ChEBI" id="CHEBI:74497"/>
        <dbReference type="EC" id="2.1.1.192"/>
    </reaction>
</comment>
<dbReference type="EC" id="2.1.1.192" evidence="13"/>
<feature type="binding site" evidence="13">
    <location>
        <begin position="229"/>
        <end position="231"/>
    </location>
    <ligand>
        <name>S-adenosyl-L-methionine</name>
        <dbReference type="ChEBI" id="CHEBI:59789"/>
    </ligand>
</feature>
<dbReference type="InterPro" id="IPR027492">
    <property type="entry name" value="RNA_MTrfase_RlmN"/>
</dbReference>
<dbReference type="Gene3D" id="3.20.20.70">
    <property type="entry name" value="Aldolase class I"/>
    <property type="match status" value="1"/>
</dbReference>
<organism evidence="15 16">
    <name type="scientific">Syntrophomonas zehnderi OL-4</name>
    <dbReference type="NCBI Taxonomy" id="690567"/>
    <lineage>
        <taxon>Bacteria</taxon>
        <taxon>Bacillati</taxon>
        <taxon>Bacillota</taxon>
        <taxon>Clostridia</taxon>
        <taxon>Eubacteriales</taxon>
        <taxon>Syntrophomonadaceae</taxon>
        <taxon>Syntrophomonas</taxon>
    </lineage>
</organism>
<evidence type="ECO:0000256" key="9">
    <source>
        <dbReference type="ARBA" id="ARBA00022723"/>
    </source>
</evidence>
<dbReference type="CDD" id="cd01335">
    <property type="entry name" value="Radical_SAM"/>
    <property type="match status" value="1"/>
</dbReference>
<evidence type="ECO:0000256" key="6">
    <source>
        <dbReference type="ARBA" id="ARBA00022679"/>
    </source>
</evidence>
<dbReference type="InterPro" id="IPR013785">
    <property type="entry name" value="Aldolase_TIM"/>
</dbReference>
<feature type="binding site" evidence="13">
    <location>
        <position position="305"/>
    </location>
    <ligand>
        <name>S-adenosyl-L-methionine</name>
        <dbReference type="ChEBI" id="CHEBI:59789"/>
    </ligand>
</feature>
<reference evidence="15 16" key="1">
    <citation type="submission" date="2015-03" db="EMBL/GenBank/DDBJ databases">
        <authorList>
            <person name="Murphy D."/>
        </authorList>
    </citation>
    <scope>NUCLEOTIDE SEQUENCE [LARGE SCALE GENOMIC DNA]</scope>
    <source>
        <strain evidence="15 16">OL-4</strain>
    </source>
</reference>
<feature type="binding site" evidence="13">
    <location>
        <position position="123"/>
    </location>
    <ligand>
        <name>[4Fe-4S] cluster</name>
        <dbReference type="ChEBI" id="CHEBI:49883"/>
        <note>4Fe-4S-S-AdoMet</note>
    </ligand>
</feature>
<feature type="binding site" evidence="13">
    <location>
        <position position="119"/>
    </location>
    <ligand>
        <name>[4Fe-4S] cluster</name>
        <dbReference type="ChEBI" id="CHEBI:49883"/>
        <note>4Fe-4S-S-AdoMet</note>
    </ligand>
</feature>
<evidence type="ECO:0000256" key="10">
    <source>
        <dbReference type="ARBA" id="ARBA00023004"/>
    </source>
</evidence>
<dbReference type="GO" id="GO:0019843">
    <property type="term" value="F:rRNA binding"/>
    <property type="evidence" value="ECO:0007669"/>
    <property type="project" value="UniProtKB-UniRule"/>
</dbReference>
<dbReference type="GO" id="GO:0051539">
    <property type="term" value="F:4 iron, 4 sulfur cluster binding"/>
    <property type="evidence" value="ECO:0007669"/>
    <property type="project" value="UniProtKB-UniRule"/>
</dbReference>
<dbReference type="SFLD" id="SFLDG01062">
    <property type="entry name" value="methyltransferase_(Class_A)"/>
    <property type="match status" value="1"/>
</dbReference>
<keyword evidence="4 13" id="KW-0698">rRNA processing</keyword>
<evidence type="ECO:0000256" key="1">
    <source>
        <dbReference type="ARBA" id="ARBA00004496"/>
    </source>
</evidence>
<dbReference type="FunFam" id="3.20.20.70:FF:000014">
    <property type="entry name" value="Probable dual-specificity RNA methyltransferase RlmN"/>
    <property type="match status" value="1"/>
</dbReference>
<dbReference type="Pfam" id="PF21016">
    <property type="entry name" value="RlmN_N"/>
    <property type="match status" value="1"/>
</dbReference>
<feature type="domain" description="Radical SAM core" evidence="14">
    <location>
        <begin position="105"/>
        <end position="343"/>
    </location>
</feature>
<dbReference type="EMBL" id="CGIH01000029">
    <property type="protein sequence ID" value="CFX77349.1"/>
    <property type="molecule type" value="Genomic_DNA"/>
</dbReference>
<comment type="caution">
    <text evidence="13">Lacks conserved residue(s) required for the propagation of feature annotation.</text>
</comment>
<dbReference type="InterPro" id="IPR004383">
    <property type="entry name" value="rRNA_lsu_MTrfase_RlmN/Cfr"/>
</dbReference>
<feature type="active site" description="S-methylcysteine intermediate" evidence="13">
    <location>
        <position position="348"/>
    </location>
</feature>
<dbReference type="Pfam" id="PF04055">
    <property type="entry name" value="Radical_SAM"/>
    <property type="match status" value="1"/>
</dbReference>
<dbReference type="SFLD" id="SFLDS00029">
    <property type="entry name" value="Radical_SAM"/>
    <property type="match status" value="1"/>
</dbReference>
<dbReference type="PANTHER" id="PTHR30544:SF5">
    <property type="entry name" value="RADICAL SAM CORE DOMAIN-CONTAINING PROTEIN"/>
    <property type="match status" value="1"/>
</dbReference>
<dbReference type="AlphaFoldDB" id="A0A0E3W3F0"/>
<dbReference type="STRING" id="690567.1845"/>
<dbReference type="RefSeq" id="WP_046498008.1">
    <property type="nucleotide sequence ID" value="NZ_CGIH01000029.1"/>
</dbReference>
<dbReference type="GO" id="GO:0005737">
    <property type="term" value="C:cytoplasm"/>
    <property type="evidence" value="ECO:0007669"/>
    <property type="project" value="UniProtKB-SubCell"/>
</dbReference>
<name>A0A0E3W3F0_9FIRM</name>
<dbReference type="Proteomes" id="UP000045545">
    <property type="component" value="Unassembled WGS sequence"/>
</dbReference>
<feature type="binding site" evidence="13">
    <location>
        <begin position="174"/>
        <end position="175"/>
    </location>
    <ligand>
        <name>S-adenosyl-L-methionine</name>
        <dbReference type="ChEBI" id="CHEBI:59789"/>
    </ligand>
</feature>
<dbReference type="SMART" id="SM00729">
    <property type="entry name" value="Elp3"/>
    <property type="match status" value="1"/>
</dbReference>
<keyword evidence="16" id="KW-1185">Reference proteome</keyword>
<dbReference type="InterPro" id="IPR006638">
    <property type="entry name" value="Elp3/MiaA/NifB-like_rSAM"/>
</dbReference>
<dbReference type="GO" id="GO:0030488">
    <property type="term" value="P:tRNA methylation"/>
    <property type="evidence" value="ECO:0007669"/>
    <property type="project" value="UniProtKB-UniRule"/>
</dbReference>
<dbReference type="HAMAP" id="MF_01849">
    <property type="entry name" value="RNA_methyltr_RlmN"/>
    <property type="match status" value="1"/>
</dbReference>
<dbReference type="FunFam" id="1.10.150.530:FF:000003">
    <property type="entry name" value="Dual-specificity RNA methyltransferase RlmN"/>
    <property type="match status" value="1"/>
</dbReference>
<proteinExistence type="inferred from homology"/>
<keyword evidence="6 13" id="KW-0808">Transferase</keyword>
<feature type="binding site" evidence="13">
    <location>
        <position position="206"/>
    </location>
    <ligand>
        <name>S-adenosyl-L-methionine</name>
        <dbReference type="ChEBI" id="CHEBI:59789"/>
    </ligand>
</feature>
<keyword evidence="10 13" id="KW-0408">Iron</keyword>
<evidence type="ECO:0000256" key="7">
    <source>
        <dbReference type="ARBA" id="ARBA00022691"/>
    </source>
</evidence>
<keyword evidence="2 13" id="KW-0004">4Fe-4S</keyword>
<accession>A0A0E3W3F0</accession>
<comment type="subcellular location">
    <subcellularLocation>
        <location evidence="1 13">Cytoplasm</location>
    </subcellularLocation>
</comment>
<feature type="active site" description="Proton acceptor" evidence="13">
    <location>
        <position position="95"/>
    </location>
</feature>
<evidence type="ECO:0000256" key="12">
    <source>
        <dbReference type="ARBA" id="ARBA00023157"/>
    </source>
</evidence>
<comment type="function">
    <text evidence="13">Specifically methylates position 2 of adenine 2503 in 23S rRNA and position 2 of adenine 37 in tRNAs.</text>
</comment>
<comment type="miscellaneous">
    <text evidence="13">Reaction proceeds by a ping-pong mechanism involving intermediate methylation of a conserved cysteine residue.</text>
</comment>
<sequence>MNTIKKTEFLGMKLPELEDFFVSIGEPAYRARQVYRWIYQKQTSSFYEMSDLPKELRQHLDERAEVSIPRVLKQRVSSDNTRKFLLEMKDKKKIETVIIPQSNHKNTTYTLCISSQVGCPVGCSFCATGTGGFQRNLEAYEIVGQVLGSQRELSKRLKKNGEDLISNIVFMGMGEPFLNFDEVLESVYFLNDHKGINIGQRHITISTSGDAAGIDKLAQTDLQVTLAISLHACDNKLRDDLVPMNRKYPLDILMQAIKNYIEITNRRVTFEYVMLDGVNIRQQDAEAMIKMLKPLLANVNLIPYNEVSGLPFKKPSPQSIAQFYKWLVAGGLNVNLREEHGSDIEAACGQLLSRRER</sequence>
<dbReference type="GO" id="GO:0002935">
    <property type="term" value="F:tRNA (adenine(37)-C2)-methyltransferase activity"/>
    <property type="evidence" value="ECO:0007669"/>
    <property type="project" value="UniProtKB-UniRule"/>
</dbReference>
<evidence type="ECO:0000259" key="14">
    <source>
        <dbReference type="PROSITE" id="PS51918"/>
    </source>
</evidence>
<dbReference type="GO" id="GO:0000049">
    <property type="term" value="F:tRNA binding"/>
    <property type="evidence" value="ECO:0007669"/>
    <property type="project" value="UniProtKB-UniRule"/>
</dbReference>
<evidence type="ECO:0000256" key="13">
    <source>
        <dbReference type="HAMAP-Rule" id="MF_01849"/>
    </source>
</evidence>